<accession>A0A2T2PBA8</accession>
<dbReference type="PANTHER" id="PTHR10366:SF564">
    <property type="entry name" value="STEROL-4-ALPHA-CARBOXYLATE 3-DEHYDROGENASE, DECARBOXYLATING"/>
    <property type="match status" value="1"/>
</dbReference>
<dbReference type="InterPro" id="IPR036291">
    <property type="entry name" value="NAD(P)-bd_dom_sf"/>
</dbReference>
<evidence type="ECO:0000259" key="3">
    <source>
        <dbReference type="Pfam" id="PF01370"/>
    </source>
</evidence>
<dbReference type="Pfam" id="PF01370">
    <property type="entry name" value="Epimerase"/>
    <property type="match status" value="1"/>
</dbReference>
<dbReference type="AlphaFoldDB" id="A0A2T2PBA8"/>
<name>A0A2T2PBA8_CORCC</name>
<dbReference type="GO" id="GO:0016616">
    <property type="term" value="F:oxidoreductase activity, acting on the CH-OH group of donors, NAD or NADP as acceptor"/>
    <property type="evidence" value="ECO:0007669"/>
    <property type="project" value="TreeGrafter"/>
</dbReference>
<organism evidence="4 5">
    <name type="scientific">Corynespora cassiicola Philippines</name>
    <dbReference type="NCBI Taxonomy" id="1448308"/>
    <lineage>
        <taxon>Eukaryota</taxon>
        <taxon>Fungi</taxon>
        <taxon>Dikarya</taxon>
        <taxon>Ascomycota</taxon>
        <taxon>Pezizomycotina</taxon>
        <taxon>Dothideomycetes</taxon>
        <taxon>Pleosporomycetidae</taxon>
        <taxon>Pleosporales</taxon>
        <taxon>Corynesporascaceae</taxon>
        <taxon>Corynespora</taxon>
    </lineage>
</organism>
<sequence>MSSEDRSLIAITGANGTIGYASVIYALEKGYRVRCIVRRDAVIHMIKNGPAVQPHLNRLEFSVVPDNTISGAYDAAFRGARYVVHIAGVWPKPNYHPDNEIYYPFVRSMENVLEAAEKAGTVNRIVFTQAGAALVNPDDGDTLGTKMENLLNESVQVNPVAASFKPPLPSPHHAYCGAKAYCMKRLKELQATHEKPFSIVQIIPGTVIGPSELVMSTSHAKEQMDRMSKALLFDGPKPRYGFGFVHVEDCARVHIEALNEEIPESCLPDWFVAASTSDQGKDGEAVWKAVGDMIALTFSSEIEQGLFSIGKDKMPINMPYRVDSTMTERMLLDGNPFRNLGQCVEAVGRWYLGLARGEKH</sequence>
<dbReference type="PANTHER" id="PTHR10366">
    <property type="entry name" value="NAD DEPENDENT EPIMERASE/DEHYDRATASE"/>
    <property type="match status" value="1"/>
</dbReference>
<keyword evidence="4" id="KW-0413">Isomerase</keyword>
<evidence type="ECO:0000313" key="5">
    <source>
        <dbReference type="Proteomes" id="UP000240883"/>
    </source>
</evidence>
<dbReference type="OrthoDB" id="2735536at2759"/>
<dbReference type="Gene3D" id="3.40.50.720">
    <property type="entry name" value="NAD(P)-binding Rossmann-like Domain"/>
    <property type="match status" value="1"/>
</dbReference>
<dbReference type="SUPFAM" id="SSF51735">
    <property type="entry name" value="NAD(P)-binding Rossmann-fold domains"/>
    <property type="match status" value="1"/>
</dbReference>
<gene>
    <name evidence="4" type="ORF">BS50DRAFT_671204</name>
</gene>
<reference evidence="4 5" key="1">
    <citation type="journal article" date="2018" name="Front. Microbiol.">
        <title>Genome-Wide Analysis of Corynespora cassiicola Leaf Fall Disease Putative Effectors.</title>
        <authorList>
            <person name="Lopez D."/>
            <person name="Ribeiro S."/>
            <person name="Label P."/>
            <person name="Fumanal B."/>
            <person name="Venisse J.S."/>
            <person name="Kohler A."/>
            <person name="de Oliveira R.R."/>
            <person name="Labutti K."/>
            <person name="Lipzen A."/>
            <person name="Lail K."/>
            <person name="Bauer D."/>
            <person name="Ohm R.A."/>
            <person name="Barry K.W."/>
            <person name="Spatafora J."/>
            <person name="Grigoriev I.V."/>
            <person name="Martin F.M."/>
            <person name="Pujade-Renaud V."/>
        </authorList>
    </citation>
    <scope>NUCLEOTIDE SEQUENCE [LARGE SCALE GENOMIC DNA]</scope>
    <source>
        <strain evidence="4 5">Philippines</strain>
    </source>
</reference>
<dbReference type="Proteomes" id="UP000240883">
    <property type="component" value="Unassembled WGS sequence"/>
</dbReference>
<comment type="similarity">
    <text evidence="2">Belongs to the NAD(P)-dependent epimerase/dehydratase family. Dihydroflavonol-4-reductase subfamily.</text>
</comment>
<dbReference type="InterPro" id="IPR001509">
    <property type="entry name" value="Epimerase_deHydtase"/>
</dbReference>
<evidence type="ECO:0000313" key="4">
    <source>
        <dbReference type="EMBL" id="PSN74924.1"/>
    </source>
</evidence>
<proteinExistence type="inferred from homology"/>
<dbReference type="EMBL" id="KZ678128">
    <property type="protein sequence ID" value="PSN74924.1"/>
    <property type="molecule type" value="Genomic_DNA"/>
</dbReference>
<dbReference type="InterPro" id="IPR050425">
    <property type="entry name" value="NAD(P)_dehydrat-like"/>
</dbReference>
<protein>
    <submittedName>
        <fullName evidence="4">3-beta hydroxysteroid dehydrogenase/isomerase family protein</fullName>
    </submittedName>
</protein>
<dbReference type="STRING" id="1448308.A0A2T2PBA8"/>
<evidence type="ECO:0000256" key="1">
    <source>
        <dbReference type="ARBA" id="ARBA00023002"/>
    </source>
</evidence>
<feature type="domain" description="NAD-dependent epimerase/dehydratase" evidence="3">
    <location>
        <begin position="9"/>
        <end position="260"/>
    </location>
</feature>
<keyword evidence="5" id="KW-1185">Reference proteome</keyword>
<keyword evidence="1" id="KW-0560">Oxidoreductase</keyword>
<evidence type="ECO:0000256" key="2">
    <source>
        <dbReference type="ARBA" id="ARBA00023445"/>
    </source>
</evidence>
<dbReference type="GO" id="GO:0016853">
    <property type="term" value="F:isomerase activity"/>
    <property type="evidence" value="ECO:0007669"/>
    <property type="project" value="UniProtKB-KW"/>
</dbReference>